<keyword evidence="3" id="KW-0233">DNA recombination</keyword>
<dbReference type="InterPro" id="IPR013762">
    <property type="entry name" value="Integrase-like_cat_sf"/>
</dbReference>
<evidence type="ECO:0000256" key="4">
    <source>
        <dbReference type="PROSITE-ProRule" id="PRU01248"/>
    </source>
</evidence>
<proteinExistence type="predicted"/>
<keyword evidence="6" id="KW-0614">Plasmid</keyword>
<geneLocation type="plasmid" evidence="6 7">
    <name>unnamed1</name>
</geneLocation>
<dbReference type="SUPFAM" id="SSF47823">
    <property type="entry name" value="lambda integrase-like, N-terminal domain"/>
    <property type="match status" value="1"/>
</dbReference>
<dbReference type="InterPro" id="IPR044068">
    <property type="entry name" value="CB"/>
</dbReference>
<keyword evidence="1" id="KW-0229">DNA integration</keyword>
<dbReference type="Gene3D" id="1.10.150.130">
    <property type="match status" value="1"/>
</dbReference>
<gene>
    <name evidence="6" type="ORF">A6E01_20365</name>
</gene>
<accession>A0AAN1CUZ7</accession>
<dbReference type="GO" id="GO:0015074">
    <property type="term" value="P:DNA integration"/>
    <property type="evidence" value="ECO:0007669"/>
    <property type="project" value="UniProtKB-KW"/>
</dbReference>
<name>A0AAN1CUZ7_9VIBR</name>
<dbReference type="Gene3D" id="1.10.443.10">
    <property type="entry name" value="Intergrase catalytic core"/>
    <property type="match status" value="1"/>
</dbReference>
<evidence type="ECO:0000313" key="6">
    <source>
        <dbReference type="EMBL" id="ANO35569.1"/>
    </source>
</evidence>
<keyword evidence="2 4" id="KW-0238">DNA-binding</keyword>
<dbReference type="InterPro" id="IPR010998">
    <property type="entry name" value="Integrase_recombinase_N"/>
</dbReference>
<dbReference type="Proteomes" id="UP000092018">
    <property type="component" value="Plasmid unnamed1"/>
</dbReference>
<dbReference type="InterPro" id="IPR002104">
    <property type="entry name" value="Integrase_catalytic"/>
</dbReference>
<reference evidence="6 7" key="1">
    <citation type="submission" date="2016-06" db="EMBL/GenBank/DDBJ databases">
        <title>Adaptive Radiation by Waves of Gene Transfer Leads to Fine-Scale Resource Partitioning in Marine Microbes.</title>
        <authorList>
            <person name="Hehemann J.-H."/>
            <person name="Arevalo P."/>
            <person name="Datta M.S."/>
            <person name="Yu X."/>
            <person name="Corzett C."/>
            <person name="Henschel A."/>
            <person name="Preheim S.P."/>
            <person name="Timberlake S."/>
            <person name="Alm E.J."/>
            <person name="Polz M.F."/>
        </authorList>
    </citation>
    <scope>NUCLEOTIDE SEQUENCE [LARGE SCALE GENOMIC DNA]</scope>
    <source>
        <strain evidence="6 7">FF50</strain>
        <plasmid evidence="6 7">unnamed1</plasmid>
    </source>
</reference>
<dbReference type="AlphaFoldDB" id="A0AAN1CUZ7"/>
<dbReference type="RefSeq" id="WP_065211328.1">
    <property type="nucleotide sequence ID" value="NZ_CP016179.1"/>
</dbReference>
<evidence type="ECO:0000256" key="3">
    <source>
        <dbReference type="ARBA" id="ARBA00023172"/>
    </source>
</evidence>
<dbReference type="SUPFAM" id="SSF56349">
    <property type="entry name" value="DNA breaking-rejoining enzymes"/>
    <property type="match status" value="1"/>
</dbReference>
<organism evidence="6 7">
    <name type="scientific">Vibrio breoganii</name>
    <dbReference type="NCBI Taxonomy" id="553239"/>
    <lineage>
        <taxon>Bacteria</taxon>
        <taxon>Pseudomonadati</taxon>
        <taxon>Pseudomonadota</taxon>
        <taxon>Gammaproteobacteria</taxon>
        <taxon>Vibrionales</taxon>
        <taxon>Vibrionaceae</taxon>
        <taxon>Vibrio</taxon>
    </lineage>
</organism>
<dbReference type="EMBL" id="CP016179">
    <property type="protein sequence ID" value="ANO35569.1"/>
    <property type="molecule type" value="Genomic_DNA"/>
</dbReference>
<protein>
    <recommendedName>
        <fullName evidence="5">Core-binding (CB) domain-containing protein</fullName>
    </recommendedName>
</protein>
<evidence type="ECO:0000313" key="7">
    <source>
        <dbReference type="Proteomes" id="UP000092018"/>
    </source>
</evidence>
<dbReference type="KEGG" id="vbr:A6E01_20365"/>
<feature type="domain" description="Core-binding (CB)" evidence="5">
    <location>
        <begin position="70"/>
        <end position="155"/>
    </location>
</feature>
<dbReference type="Pfam" id="PF00589">
    <property type="entry name" value="Phage_integrase"/>
    <property type="match status" value="1"/>
</dbReference>
<dbReference type="InterPro" id="IPR011010">
    <property type="entry name" value="DNA_brk_join_enz"/>
</dbReference>
<evidence type="ECO:0000256" key="2">
    <source>
        <dbReference type="ARBA" id="ARBA00023125"/>
    </source>
</evidence>
<dbReference type="GO" id="GO:0006310">
    <property type="term" value="P:DNA recombination"/>
    <property type="evidence" value="ECO:0007669"/>
    <property type="project" value="UniProtKB-KW"/>
</dbReference>
<evidence type="ECO:0000256" key="1">
    <source>
        <dbReference type="ARBA" id="ARBA00022908"/>
    </source>
</evidence>
<evidence type="ECO:0000259" key="5">
    <source>
        <dbReference type="PROSITE" id="PS51900"/>
    </source>
</evidence>
<sequence length="418" mass="47500">MDFVTLGRPQAPMAKELSISHQGELRSLSNAEIINAFEQDIAIAENFRSQIKKFSIDFIDIAPFVDPSRPDSKQALELYAQYNAMRSNSSANSLKSLMQVSKQWIEFNCSIGNFPFPGNPTVLATYLQRLEAGGAKLATIKAHVSQISKLHKTLNLANPCHSEIVSSHVELITEAMFESEDPRAESKQASPFRHEHLKLVKELYEDRDTLEHARDLAFLCTAYATSLRSEELARIKVKHLTYNDDQSLSLERFKAKNKKGNLRGREIPHSYAKHITHYFEMAEFESTENYLFGPLSKSKSKIIKNESPISTKSLSRIFERAYLNLNPTLKKRKEVLSTQLGKEAPKALYAPNLNIWTAHSARVGSVVDAYENRRKLGLTDADLMAMGDWTTLRMVMIYTRNAREKETGNSRRLQMLEL</sequence>
<dbReference type="PROSITE" id="PS51900">
    <property type="entry name" value="CB"/>
    <property type="match status" value="1"/>
</dbReference>
<dbReference type="GO" id="GO:0003677">
    <property type="term" value="F:DNA binding"/>
    <property type="evidence" value="ECO:0007669"/>
    <property type="project" value="UniProtKB-UniRule"/>
</dbReference>